<reference evidence="10" key="2">
    <citation type="journal article" date="2016" name="Int. J. Syst. Evol. Microbiol.">
        <title>Complete genome sequence and cell structure of Limnochorda pilosa, a Gram-negative spore-former within the phylum Firmicutes.</title>
        <authorList>
            <person name="Watanabe M."/>
            <person name="Kojima H."/>
            <person name="Fukui M."/>
        </authorList>
    </citation>
    <scope>NUCLEOTIDE SEQUENCE [LARGE SCALE GENOMIC DNA]</scope>
    <source>
        <strain evidence="10">HC45</strain>
    </source>
</reference>
<dbReference type="InterPro" id="IPR051788">
    <property type="entry name" value="MFS_Transporter"/>
</dbReference>
<evidence type="ECO:0000256" key="1">
    <source>
        <dbReference type="ARBA" id="ARBA00004651"/>
    </source>
</evidence>
<gene>
    <name evidence="9" type="ORF">LIP_0997</name>
</gene>
<feature type="transmembrane region" description="Helical" evidence="7">
    <location>
        <begin position="273"/>
        <end position="290"/>
    </location>
</feature>
<dbReference type="EMBL" id="AP014924">
    <property type="protein sequence ID" value="BAS26854.1"/>
    <property type="molecule type" value="Genomic_DNA"/>
</dbReference>
<dbReference type="RefSeq" id="WP_068134946.1">
    <property type="nucleotide sequence ID" value="NZ_AP014924.1"/>
</dbReference>
<feature type="transmembrane region" description="Helical" evidence="7">
    <location>
        <begin position="240"/>
        <end position="261"/>
    </location>
</feature>
<comment type="subcellular location">
    <subcellularLocation>
        <location evidence="1">Cell membrane</location>
        <topology evidence="1">Multi-pass membrane protein</topology>
    </subcellularLocation>
</comment>
<dbReference type="PROSITE" id="PS50850">
    <property type="entry name" value="MFS"/>
    <property type="match status" value="1"/>
</dbReference>
<keyword evidence="3" id="KW-0813">Transport</keyword>
<evidence type="ECO:0000256" key="5">
    <source>
        <dbReference type="ARBA" id="ARBA00022989"/>
    </source>
</evidence>
<proteinExistence type="inferred from homology"/>
<evidence type="ECO:0000256" key="3">
    <source>
        <dbReference type="ARBA" id="ARBA00022448"/>
    </source>
</evidence>
<dbReference type="Pfam" id="PF07690">
    <property type="entry name" value="MFS_1"/>
    <property type="match status" value="1"/>
</dbReference>
<dbReference type="GO" id="GO:0005886">
    <property type="term" value="C:plasma membrane"/>
    <property type="evidence" value="ECO:0007669"/>
    <property type="project" value="UniProtKB-SubCell"/>
</dbReference>
<dbReference type="KEGG" id="lpil:LIP_0997"/>
<dbReference type="PRINTS" id="PR01035">
    <property type="entry name" value="TCRTETA"/>
</dbReference>
<evidence type="ECO:0000256" key="4">
    <source>
        <dbReference type="ARBA" id="ARBA00022692"/>
    </source>
</evidence>
<dbReference type="InterPro" id="IPR011701">
    <property type="entry name" value="MFS"/>
</dbReference>
<organism evidence="9 10">
    <name type="scientific">Limnochorda pilosa</name>
    <dbReference type="NCBI Taxonomy" id="1555112"/>
    <lineage>
        <taxon>Bacteria</taxon>
        <taxon>Bacillati</taxon>
        <taxon>Bacillota</taxon>
        <taxon>Limnochordia</taxon>
        <taxon>Limnochordales</taxon>
        <taxon>Limnochordaceae</taxon>
        <taxon>Limnochorda</taxon>
    </lineage>
</organism>
<feature type="transmembrane region" description="Helical" evidence="7">
    <location>
        <begin position="73"/>
        <end position="90"/>
    </location>
</feature>
<dbReference type="Proteomes" id="UP000065807">
    <property type="component" value="Chromosome"/>
</dbReference>
<keyword evidence="4 7" id="KW-0812">Transmembrane</keyword>
<dbReference type="PANTHER" id="PTHR23514:SF3">
    <property type="entry name" value="BYPASS OF STOP CODON PROTEIN 6"/>
    <property type="match status" value="1"/>
</dbReference>
<keyword evidence="6 7" id="KW-0472">Membrane</keyword>
<dbReference type="STRING" id="1555112.LIP_0997"/>
<feature type="transmembrane region" description="Helical" evidence="7">
    <location>
        <begin position="326"/>
        <end position="345"/>
    </location>
</feature>
<feature type="transmembrane region" description="Helical" evidence="7">
    <location>
        <begin position="39"/>
        <end position="61"/>
    </location>
</feature>
<dbReference type="InterPro" id="IPR020846">
    <property type="entry name" value="MFS_dom"/>
</dbReference>
<accession>A0A0K2SJ42</accession>
<dbReference type="InterPro" id="IPR036259">
    <property type="entry name" value="MFS_trans_sf"/>
</dbReference>
<keyword evidence="5 7" id="KW-1133">Transmembrane helix</keyword>
<feature type="transmembrane region" description="Helical" evidence="7">
    <location>
        <begin position="131"/>
        <end position="156"/>
    </location>
</feature>
<name>A0A0K2SJ42_LIMPI</name>
<feature type="transmembrane region" description="Helical" evidence="7">
    <location>
        <begin position="357"/>
        <end position="380"/>
    </location>
</feature>
<reference evidence="10" key="1">
    <citation type="submission" date="2015-07" db="EMBL/GenBank/DDBJ databases">
        <title>Complete genome sequence and phylogenetic analysis of Limnochorda pilosa.</title>
        <authorList>
            <person name="Watanabe M."/>
            <person name="Kojima H."/>
            <person name="Fukui M."/>
        </authorList>
    </citation>
    <scope>NUCLEOTIDE SEQUENCE [LARGE SCALE GENOMIC DNA]</scope>
    <source>
        <strain evidence="10">HC45</strain>
    </source>
</reference>
<evidence type="ECO:0000256" key="7">
    <source>
        <dbReference type="SAM" id="Phobius"/>
    </source>
</evidence>
<dbReference type="PANTHER" id="PTHR23514">
    <property type="entry name" value="BYPASS OF STOP CODON PROTEIN 6"/>
    <property type="match status" value="1"/>
</dbReference>
<dbReference type="Gene3D" id="1.20.1250.20">
    <property type="entry name" value="MFS general substrate transporter like domains"/>
    <property type="match status" value="1"/>
</dbReference>
<keyword evidence="10" id="KW-1185">Reference proteome</keyword>
<dbReference type="SUPFAM" id="SSF103473">
    <property type="entry name" value="MFS general substrate transporter"/>
    <property type="match status" value="1"/>
</dbReference>
<dbReference type="AlphaFoldDB" id="A0A0K2SJ42"/>
<protein>
    <recommendedName>
        <fullName evidence="8">Major facilitator superfamily (MFS) profile domain-containing protein</fullName>
    </recommendedName>
</protein>
<evidence type="ECO:0000313" key="9">
    <source>
        <dbReference type="EMBL" id="BAS26854.1"/>
    </source>
</evidence>
<evidence type="ECO:0000259" key="8">
    <source>
        <dbReference type="PROSITE" id="PS50850"/>
    </source>
</evidence>
<evidence type="ECO:0000256" key="2">
    <source>
        <dbReference type="ARBA" id="ARBA00008335"/>
    </source>
</evidence>
<feature type="transmembrane region" description="Helical" evidence="7">
    <location>
        <begin position="210"/>
        <end position="234"/>
    </location>
</feature>
<feature type="domain" description="Major facilitator superfamily (MFS) profile" evidence="8">
    <location>
        <begin position="7"/>
        <end position="385"/>
    </location>
</feature>
<sequence>MPHRVGRVLFFHGVVFLWGYASSLLSPVLPSVLETFGLSFGAGGMLFAASSAGFMAGSLAGGAATARADRRRILVAAAAGLLASFALAWRSPVYPLLLVAVAGAGSAGGVLTTTVTALTGEIHPDRRAASLNLLNVFFGLGGIVGPLVASAVLVAVGGWRPVFGLSVVPVALALAVAVALRPIELQAALEGPTRAPGYGDLLRRQGMRPFLMGALLEGATVWGMVHWFVTYLTVERGLEILAAGRTLSGFWLGLLAGRLVMSRLLLRFRPGSVLVWASAGAAAVALGLTFEWPPMALMVLGVALGVLLAGAFPTLMGLAMDEGPQLAGPIAGALTVASGLGGLVSPEVIGLVADGFGLAWGMRLIPVCLALLAGVAAAVARRQPAVAGPALHPE</sequence>
<dbReference type="InterPro" id="IPR001958">
    <property type="entry name" value="Tet-R_TetA/multi-R_MdtG-like"/>
</dbReference>
<feature type="transmembrane region" description="Helical" evidence="7">
    <location>
        <begin position="296"/>
        <end position="319"/>
    </location>
</feature>
<evidence type="ECO:0000256" key="6">
    <source>
        <dbReference type="ARBA" id="ARBA00023136"/>
    </source>
</evidence>
<comment type="similarity">
    <text evidence="2">Belongs to the major facilitator superfamily.</text>
</comment>
<dbReference type="GO" id="GO:0022857">
    <property type="term" value="F:transmembrane transporter activity"/>
    <property type="evidence" value="ECO:0007669"/>
    <property type="project" value="InterPro"/>
</dbReference>
<dbReference type="OrthoDB" id="1674556at2"/>
<feature type="transmembrane region" description="Helical" evidence="7">
    <location>
        <begin position="162"/>
        <end position="180"/>
    </location>
</feature>
<evidence type="ECO:0000313" key="10">
    <source>
        <dbReference type="Proteomes" id="UP000065807"/>
    </source>
</evidence>
<feature type="transmembrane region" description="Helical" evidence="7">
    <location>
        <begin position="96"/>
        <end position="119"/>
    </location>
</feature>